<keyword evidence="4" id="KW-1185">Reference proteome</keyword>
<evidence type="ECO:0000256" key="1">
    <source>
        <dbReference type="ARBA" id="ARBA00023002"/>
    </source>
</evidence>
<dbReference type="FunFam" id="3.40.50.720:FF:000084">
    <property type="entry name" value="Short-chain dehydrogenase reductase"/>
    <property type="match status" value="1"/>
</dbReference>
<comment type="similarity">
    <text evidence="2">Belongs to the short-chain dehydrogenases/reductases (SDR) family.</text>
</comment>
<dbReference type="PROSITE" id="PS00061">
    <property type="entry name" value="ADH_SHORT"/>
    <property type="match status" value="1"/>
</dbReference>
<gene>
    <name evidence="3" type="ORF">NMOB1V02_LOCUS11625</name>
</gene>
<dbReference type="InterPro" id="IPR002347">
    <property type="entry name" value="SDR_fam"/>
</dbReference>
<dbReference type="InterPro" id="IPR036291">
    <property type="entry name" value="NAD(P)-bd_dom_sf"/>
</dbReference>
<keyword evidence="1" id="KW-0560">Oxidoreductase</keyword>
<dbReference type="PRINTS" id="PR00081">
    <property type="entry name" value="GDHRDH"/>
</dbReference>
<proteinExistence type="inferred from homology"/>
<dbReference type="InterPro" id="IPR020904">
    <property type="entry name" value="Sc_DH/Rdtase_CS"/>
</dbReference>
<dbReference type="AlphaFoldDB" id="A0A7R9BYR6"/>
<dbReference type="PRINTS" id="PR00080">
    <property type="entry name" value="SDRFAMILY"/>
</dbReference>
<protein>
    <submittedName>
        <fullName evidence="3">Uncharacterized protein</fullName>
    </submittedName>
</protein>
<dbReference type="SUPFAM" id="SSF51735">
    <property type="entry name" value="NAD(P)-binding Rossmann-fold domains"/>
    <property type="match status" value="1"/>
</dbReference>
<dbReference type="GO" id="GO:0016491">
    <property type="term" value="F:oxidoreductase activity"/>
    <property type="evidence" value="ECO:0007669"/>
    <property type="project" value="UniProtKB-KW"/>
</dbReference>
<dbReference type="OrthoDB" id="47007at2759"/>
<name>A0A7R9BYR6_9CRUS</name>
<organism evidence="3">
    <name type="scientific">Notodromas monacha</name>
    <dbReference type="NCBI Taxonomy" id="399045"/>
    <lineage>
        <taxon>Eukaryota</taxon>
        <taxon>Metazoa</taxon>
        <taxon>Ecdysozoa</taxon>
        <taxon>Arthropoda</taxon>
        <taxon>Crustacea</taxon>
        <taxon>Oligostraca</taxon>
        <taxon>Ostracoda</taxon>
        <taxon>Podocopa</taxon>
        <taxon>Podocopida</taxon>
        <taxon>Cypridocopina</taxon>
        <taxon>Cypridoidea</taxon>
        <taxon>Cyprididae</taxon>
        <taxon>Notodromas</taxon>
    </lineage>
</organism>
<evidence type="ECO:0000256" key="2">
    <source>
        <dbReference type="RuleBase" id="RU000363"/>
    </source>
</evidence>
<dbReference type="EMBL" id="OA888738">
    <property type="protein sequence ID" value="CAD7284017.1"/>
    <property type="molecule type" value="Genomic_DNA"/>
</dbReference>
<dbReference type="Pfam" id="PF13561">
    <property type="entry name" value="adh_short_C2"/>
    <property type="match status" value="1"/>
</dbReference>
<evidence type="ECO:0000313" key="4">
    <source>
        <dbReference type="Proteomes" id="UP000678499"/>
    </source>
</evidence>
<reference evidence="3" key="1">
    <citation type="submission" date="2020-11" db="EMBL/GenBank/DDBJ databases">
        <authorList>
            <person name="Tran Van P."/>
        </authorList>
    </citation>
    <scope>NUCLEOTIDE SEQUENCE</scope>
</reference>
<dbReference type="Pfam" id="PF00106">
    <property type="entry name" value="adh_short"/>
    <property type="match status" value="1"/>
</dbReference>
<dbReference type="Gene3D" id="3.40.50.720">
    <property type="entry name" value="NAD(P)-binding Rossmann-like Domain"/>
    <property type="match status" value="1"/>
</dbReference>
<sequence>MCLSFSSNKLKSMFSDKIAVVTGATSGIGFSTSLRLSSLGAQLVLVGRDEAKLEEIWSRCHEINKRENLKIRADFHVQDEAEKVIRETINQFGRIDVLINNAGIQKFGGIEETSTEEFDEVMIVDLRSVLCIIKEAVPHLIESKGVIVNVSSINGIRSFPGKLSYNVAKAGLDQLTRSVSLGESCEFLVLPFIVTCNRIRNNEDTFSFSYTDLAKYGIRCNSVNPGVIVTELQKRAGLTDDEYEQYLERSKETHPLGRAGRADEVASAIVFLASDQASFITGVCLPVDGGRHATCAH</sequence>
<dbReference type="PANTHER" id="PTHR43975:SF2">
    <property type="entry name" value="EG:BACR7A4.14 PROTEIN-RELATED"/>
    <property type="match status" value="1"/>
</dbReference>
<dbReference type="PANTHER" id="PTHR43975">
    <property type="entry name" value="ZGC:101858"/>
    <property type="match status" value="1"/>
</dbReference>
<evidence type="ECO:0000313" key="3">
    <source>
        <dbReference type="EMBL" id="CAD7284017.1"/>
    </source>
</evidence>
<accession>A0A7R9BYR6</accession>
<dbReference type="Proteomes" id="UP000678499">
    <property type="component" value="Unassembled WGS sequence"/>
</dbReference>
<dbReference type="EMBL" id="CAJPEX010006701">
    <property type="protein sequence ID" value="CAG0924169.1"/>
    <property type="molecule type" value="Genomic_DNA"/>
</dbReference>